<gene>
    <name evidence="2" type="ORF">E2C01_023331</name>
</gene>
<dbReference type="AlphaFoldDB" id="A0A5B7E9R0"/>
<protein>
    <submittedName>
        <fullName evidence="2">Uncharacterized protein</fullName>
    </submittedName>
</protein>
<feature type="region of interest" description="Disordered" evidence="1">
    <location>
        <begin position="1"/>
        <end position="29"/>
    </location>
</feature>
<keyword evidence="3" id="KW-1185">Reference proteome</keyword>
<organism evidence="2 3">
    <name type="scientific">Portunus trituberculatus</name>
    <name type="common">Swimming crab</name>
    <name type="synonym">Neptunus trituberculatus</name>
    <dbReference type="NCBI Taxonomy" id="210409"/>
    <lineage>
        <taxon>Eukaryota</taxon>
        <taxon>Metazoa</taxon>
        <taxon>Ecdysozoa</taxon>
        <taxon>Arthropoda</taxon>
        <taxon>Crustacea</taxon>
        <taxon>Multicrustacea</taxon>
        <taxon>Malacostraca</taxon>
        <taxon>Eumalacostraca</taxon>
        <taxon>Eucarida</taxon>
        <taxon>Decapoda</taxon>
        <taxon>Pleocyemata</taxon>
        <taxon>Brachyura</taxon>
        <taxon>Eubrachyura</taxon>
        <taxon>Portunoidea</taxon>
        <taxon>Portunidae</taxon>
        <taxon>Portuninae</taxon>
        <taxon>Portunus</taxon>
    </lineage>
</organism>
<comment type="caution">
    <text evidence="2">The sequence shown here is derived from an EMBL/GenBank/DDBJ whole genome shotgun (WGS) entry which is preliminary data.</text>
</comment>
<name>A0A5B7E9R0_PORTR</name>
<evidence type="ECO:0000256" key="1">
    <source>
        <dbReference type="SAM" id="MobiDB-lite"/>
    </source>
</evidence>
<proteinExistence type="predicted"/>
<dbReference type="Proteomes" id="UP000324222">
    <property type="component" value="Unassembled WGS sequence"/>
</dbReference>
<accession>A0A5B7E9R0</accession>
<evidence type="ECO:0000313" key="3">
    <source>
        <dbReference type="Proteomes" id="UP000324222"/>
    </source>
</evidence>
<evidence type="ECO:0000313" key="2">
    <source>
        <dbReference type="EMBL" id="MPC30075.1"/>
    </source>
</evidence>
<feature type="compositionally biased region" description="Basic and acidic residues" evidence="1">
    <location>
        <begin position="1"/>
        <end position="10"/>
    </location>
</feature>
<reference evidence="2 3" key="1">
    <citation type="submission" date="2019-05" db="EMBL/GenBank/DDBJ databases">
        <title>Another draft genome of Portunus trituberculatus and its Hox gene families provides insights of decapod evolution.</title>
        <authorList>
            <person name="Jeong J.-H."/>
            <person name="Song I."/>
            <person name="Kim S."/>
            <person name="Choi T."/>
            <person name="Kim D."/>
            <person name="Ryu S."/>
            <person name="Kim W."/>
        </authorList>
    </citation>
    <scope>NUCLEOTIDE SEQUENCE [LARGE SCALE GENOMIC DNA]</scope>
    <source>
        <tissue evidence="2">Muscle</tissue>
    </source>
</reference>
<dbReference type="EMBL" id="VSRR010002190">
    <property type="protein sequence ID" value="MPC30075.1"/>
    <property type="molecule type" value="Genomic_DNA"/>
</dbReference>
<sequence length="119" mass="13717">MKLRNRREAGEATSGTPTQLPPAEDTLRRRPLVTFSSGSWSCASAQPRLHRNYLVLRARRGRHLPGHLLQEQRIGQRRGCGRPGHLRGPRGAERERARFQGKWDMVLVCEKWNEDARVR</sequence>